<gene>
    <name evidence="6" type="ORF">ERJ70_13930</name>
</gene>
<evidence type="ECO:0000256" key="1">
    <source>
        <dbReference type="ARBA" id="ARBA00023015"/>
    </source>
</evidence>
<dbReference type="RefSeq" id="WP_209365440.1">
    <property type="nucleotide sequence ID" value="NZ_CP046956.1"/>
</dbReference>
<evidence type="ECO:0000256" key="2">
    <source>
        <dbReference type="ARBA" id="ARBA00023125"/>
    </source>
</evidence>
<keyword evidence="3" id="KW-0804">Transcription</keyword>
<evidence type="ECO:0000256" key="4">
    <source>
        <dbReference type="PROSITE-ProRule" id="PRU00335"/>
    </source>
</evidence>
<reference evidence="6 7" key="1">
    <citation type="submission" date="2019-12" db="EMBL/GenBank/DDBJ databases">
        <title>The whole genome sequencing of a strain isolated from a Mars analog, Dalangtan Playa.</title>
        <authorList>
            <person name="Huang T."/>
        </authorList>
    </citation>
    <scope>NUCLEOTIDE SEQUENCE [LARGE SCALE GENOMIC DNA]</scope>
    <source>
        <strain evidence="6 7">DP4-553-S</strain>
    </source>
</reference>
<sequence>MKKSKKKEAILNTAEKLFYQHGFHSIGVKAILDQAGVAPMTLYYHFKSKEDVIKEILFRRENHYFEMLGEKINKSDGIDSYMTSLIQAHMDWIKAEGTNGCLFLRAKQEYEGINEEIAALSREHKKTLLNRIENDLKPFDVPGSFGVQLSIILEGLTSMAQIQGIEEVKEAATDLVKGLTDSGNEF</sequence>
<evidence type="ECO:0000313" key="6">
    <source>
        <dbReference type="EMBL" id="QTN00300.1"/>
    </source>
</evidence>
<feature type="DNA-binding region" description="H-T-H motif" evidence="4">
    <location>
        <begin position="27"/>
        <end position="46"/>
    </location>
</feature>
<feature type="domain" description="HTH tetR-type" evidence="5">
    <location>
        <begin position="4"/>
        <end position="64"/>
    </location>
</feature>
<keyword evidence="2 4" id="KW-0238">DNA-binding</keyword>
<keyword evidence="1" id="KW-0805">Transcription regulation</keyword>
<dbReference type="PANTHER" id="PTHR47506:SF6">
    <property type="entry name" value="HTH-TYPE TRANSCRIPTIONAL REPRESSOR NEMR"/>
    <property type="match status" value="1"/>
</dbReference>
<dbReference type="InterPro" id="IPR009057">
    <property type="entry name" value="Homeodomain-like_sf"/>
</dbReference>
<dbReference type="SUPFAM" id="SSF46689">
    <property type="entry name" value="Homeodomain-like"/>
    <property type="match status" value="1"/>
</dbReference>
<organism evidence="6 7">
    <name type="scientific">Sediminibacillus dalangtanensis</name>
    <dbReference type="NCBI Taxonomy" id="2729421"/>
    <lineage>
        <taxon>Bacteria</taxon>
        <taxon>Bacillati</taxon>
        <taxon>Bacillota</taxon>
        <taxon>Bacilli</taxon>
        <taxon>Bacillales</taxon>
        <taxon>Bacillaceae</taxon>
        <taxon>Sediminibacillus</taxon>
    </lineage>
</organism>
<name>A0ABX7VW92_9BACI</name>
<dbReference type="PRINTS" id="PR00455">
    <property type="entry name" value="HTHTETR"/>
</dbReference>
<evidence type="ECO:0000259" key="5">
    <source>
        <dbReference type="PROSITE" id="PS50977"/>
    </source>
</evidence>
<keyword evidence="7" id="KW-1185">Reference proteome</keyword>
<dbReference type="InterPro" id="IPR036271">
    <property type="entry name" value="Tet_transcr_reg_TetR-rel_C_sf"/>
</dbReference>
<accession>A0ABX7VW92</accession>
<evidence type="ECO:0000256" key="3">
    <source>
        <dbReference type="ARBA" id="ARBA00023163"/>
    </source>
</evidence>
<dbReference type="PANTHER" id="PTHR47506">
    <property type="entry name" value="TRANSCRIPTIONAL REGULATORY PROTEIN"/>
    <property type="match status" value="1"/>
</dbReference>
<dbReference type="EMBL" id="CP046956">
    <property type="protein sequence ID" value="QTN00300.1"/>
    <property type="molecule type" value="Genomic_DNA"/>
</dbReference>
<dbReference type="Pfam" id="PF00440">
    <property type="entry name" value="TetR_N"/>
    <property type="match status" value="1"/>
</dbReference>
<proteinExistence type="predicted"/>
<protein>
    <submittedName>
        <fullName evidence="6">TetR family transcriptional regulator</fullName>
    </submittedName>
</protein>
<dbReference type="PROSITE" id="PS50977">
    <property type="entry name" value="HTH_TETR_2"/>
    <property type="match status" value="1"/>
</dbReference>
<dbReference type="InterPro" id="IPR001647">
    <property type="entry name" value="HTH_TetR"/>
</dbReference>
<dbReference type="Gene3D" id="1.10.357.10">
    <property type="entry name" value="Tetracycline Repressor, domain 2"/>
    <property type="match status" value="1"/>
</dbReference>
<evidence type="ECO:0000313" key="7">
    <source>
        <dbReference type="Proteomes" id="UP000665043"/>
    </source>
</evidence>
<dbReference type="Proteomes" id="UP000665043">
    <property type="component" value="Chromosome"/>
</dbReference>
<dbReference type="SUPFAM" id="SSF48498">
    <property type="entry name" value="Tetracyclin repressor-like, C-terminal domain"/>
    <property type="match status" value="1"/>
</dbReference>